<protein>
    <recommendedName>
        <fullName evidence="5">MYXO-CTERM domain-containing protein</fullName>
    </recommendedName>
</protein>
<comment type="caution">
    <text evidence="3">The sequence shown here is derived from an EMBL/GenBank/DDBJ whole genome shotgun (WGS) entry which is preliminary data.</text>
</comment>
<proteinExistence type="predicted"/>
<name>A0ABS7TTQ5_9BACT</name>
<evidence type="ECO:0008006" key="5">
    <source>
        <dbReference type="Google" id="ProtNLM"/>
    </source>
</evidence>
<dbReference type="RefSeq" id="WP_224193199.1">
    <property type="nucleotide sequence ID" value="NZ_JAIRAU010000027.1"/>
</dbReference>
<feature type="signal peptide" evidence="2">
    <location>
        <begin position="1"/>
        <end position="24"/>
    </location>
</feature>
<evidence type="ECO:0000313" key="4">
    <source>
        <dbReference type="Proteomes" id="UP001139031"/>
    </source>
</evidence>
<keyword evidence="4" id="KW-1185">Reference proteome</keyword>
<reference evidence="3" key="1">
    <citation type="submission" date="2021-08" db="EMBL/GenBank/DDBJ databases">
        <authorList>
            <person name="Stevens D.C."/>
        </authorList>
    </citation>
    <scope>NUCLEOTIDE SEQUENCE</scope>
    <source>
        <strain evidence="3">DSM 53165</strain>
    </source>
</reference>
<evidence type="ECO:0000313" key="3">
    <source>
        <dbReference type="EMBL" id="MBZ5711436.1"/>
    </source>
</evidence>
<sequence>MRLMRLVILASLTLAFVAESEAKACSCMLQVFGGGRLYVGANGALPADATGFPWTGPEPLAGSKGRVTVVRVDGKKKVPVKHTIEAKGPLEIIMPAAKFKPGQVYEVTVRESEAAAKQRKELGADAPADLPPAEVTTTVTIGAEPLKLAEATLQAGAPEQRGVTVAHGASCEAEIRASAAAIKVELPPEAEPLRDYLVYETRVDGQPWTQLKNLCAPIEPGRTWAGAAGEDVVFATCEQGESAGGHPQPGKHKVEVEVASPDRAVVITTPAVELEFACAAPEPPPSEEPLPSLPPPPSEEPPPVAKKGCSVGDPGFAGVLGLAGLLAWRRRRRAS</sequence>
<dbReference type="EMBL" id="JAIRAU010000027">
    <property type="protein sequence ID" value="MBZ5711436.1"/>
    <property type="molecule type" value="Genomic_DNA"/>
</dbReference>
<feature type="compositionally biased region" description="Pro residues" evidence="1">
    <location>
        <begin position="281"/>
        <end position="304"/>
    </location>
</feature>
<feature type="chain" id="PRO_5046622933" description="MYXO-CTERM domain-containing protein" evidence="2">
    <location>
        <begin position="25"/>
        <end position="335"/>
    </location>
</feature>
<dbReference type="Proteomes" id="UP001139031">
    <property type="component" value="Unassembled WGS sequence"/>
</dbReference>
<evidence type="ECO:0000256" key="1">
    <source>
        <dbReference type="SAM" id="MobiDB-lite"/>
    </source>
</evidence>
<organism evidence="3 4">
    <name type="scientific">Nannocystis pusilla</name>
    <dbReference type="NCBI Taxonomy" id="889268"/>
    <lineage>
        <taxon>Bacteria</taxon>
        <taxon>Pseudomonadati</taxon>
        <taxon>Myxococcota</taxon>
        <taxon>Polyangia</taxon>
        <taxon>Nannocystales</taxon>
        <taxon>Nannocystaceae</taxon>
        <taxon>Nannocystis</taxon>
    </lineage>
</organism>
<keyword evidence="2" id="KW-0732">Signal</keyword>
<feature type="region of interest" description="Disordered" evidence="1">
    <location>
        <begin position="279"/>
        <end position="310"/>
    </location>
</feature>
<gene>
    <name evidence="3" type="ORF">K7C98_19530</name>
</gene>
<accession>A0ABS7TTQ5</accession>
<evidence type="ECO:0000256" key="2">
    <source>
        <dbReference type="SAM" id="SignalP"/>
    </source>
</evidence>